<organism evidence="2">
    <name type="scientific">Myoviridae sp. ctiX384</name>
    <dbReference type="NCBI Taxonomy" id="2827702"/>
    <lineage>
        <taxon>Viruses</taxon>
        <taxon>Duplodnaviria</taxon>
        <taxon>Heunggongvirae</taxon>
        <taxon>Uroviricota</taxon>
        <taxon>Caudoviricetes</taxon>
    </lineage>
</organism>
<sequence>MRVRSDPKNEVAASHTNEITEKGGGFQRCRFVGRSNNNANANGGLVYANANNGSANSNTNIGSRLANNKNKNFNKIAPTENHHGMVNICERETQPSVKAAQCRKTETYHW</sequence>
<feature type="region of interest" description="Disordered" evidence="1">
    <location>
        <begin position="1"/>
        <end position="22"/>
    </location>
</feature>
<name>A0A8S5TC71_9CAUD</name>
<dbReference type="EMBL" id="BK032790">
    <property type="protein sequence ID" value="DAF60583.1"/>
    <property type="molecule type" value="Genomic_DNA"/>
</dbReference>
<proteinExistence type="predicted"/>
<accession>A0A8S5TC71</accession>
<protein>
    <submittedName>
        <fullName evidence="2">Uncharacterized protein</fullName>
    </submittedName>
</protein>
<reference evidence="2" key="1">
    <citation type="journal article" date="2021" name="Proc. Natl. Acad. Sci. U.S.A.">
        <title>A Catalog of Tens of Thousands of Viruses from Human Metagenomes Reveals Hidden Associations with Chronic Diseases.</title>
        <authorList>
            <person name="Tisza M.J."/>
            <person name="Buck C.B."/>
        </authorList>
    </citation>
    <scope>NUCLEOTIDE SEQUENCE</scope>
    <source>
        <strain evidence="2">CtiX384</strain>
    </source>
</reference>
<evidence type="ECO:0000256" key="1">
    <source>
        <dbReference type="SAM" id="MobiDB-lite"/>
    </source>
</evidence>
<evidence type="ECO:0000313" key="2">
    <source>
        <dbReference type="EMBL" id="DAF60583.1"/>
    </source>
</evidence>